<dbReference type="AlphaFoldDB" id="A0A081CNN6"/>
<dbReference type="EMBL" id="DF830128">
    <property type="protein sequence ID" value="GAK68282.1"/>
    <property type="molecule type" value="Genomic_DNA"/>
</dbReference>
<dbReference type="Pfam" id="PF00456">
    <property type="entry name" value="Transketolase_N"/>
    <property type="match status" value="1"/>
</dbReference>
<evidence type="ECO:0000256" key="10">
    <source>
        <dbReference type="PIRSR" id="PIRSR605478-2"/>
    </source>
</evidence>
<dbReference type="FunFam" id="3.40.50.970:FF:000004">
    <property type="entry name" value="Transketolase"/>
    <property type="match status" value="1"/>
</dbReference>
<feature type="binding site" evidence="10">
    <location>
        <position position="527"/>
    </location>
    <ligand>
        <name>substrate</name>
    </ligand>
</feature>
<dbReference type="SUPFAM" id="SSF52922">
    <property type="entry name" value="TK C-terminal domain-like"/>
    <property type="match status" value="1"/>
</dbReference>
<dbReference type="Gene3D" id="3.40.50.920">
    <property type="match status" value="1"/>
</dbReference>
<dbReference type="GO" id="GO:0005634">
    <property type="term" value="C:nucleus"/>
    <property type="evidence" value="ECO:0007669"/>
    <property type="project" value="TreeGrafter"/>
</dbReference>
<proteinExistence type="inferred from homology"/>
<dbReference type="HOGENOM" id="CLU_009227_0_0_1"/>
<feature type="binding site" evidence="10">
    <location>
        <position position="402"/>
    </location>
    <ligand>
        <name>substrate</name>
    </ligand>
</feature>
<feature type="binding site" evidence="10">
    <location>
        <position position="523"/>
    </location>
    <ligand>
        <name>substrate</name>
    </ligand>
</feature>
<dbReference type="GO" id="GO:0004802">
    <property type="term" value="F:transketolase activity"/>
    <property type="evidence" value="ECO:0007669"/>
    <property type="project" value="UniProtKB-EC"/>
</dbReference>
<dbReference type="RefSeq" id="XP_014653515.1">
    <property type="nucleotide sequence ID" value="XM_014798029.1"/>
</dbReference>
<keyword evidence="4" id="KW-0808">Transferase</keyword>
<dbReference type="SMART" id="SM00861">
    <property type="entry name" value="Transket_pyr"/>
    <property type="match status" value="1"/>
</dbReference>
<dbReference type="GO" id="GO:0005829">
    <property type="term" value="C:cytosol"/>
    <property type="evidence" value="ECO:0007669"/>
    <property type="project" value="TreeGrafter"/>
</dbReference>
<feature type="binding site" evidence="11">
    <location>
        <begin position="150"/>
        <end position="152"/>
    </location>
    <ligand>
        <name>thiamine diphosphate</name>
        <dbReference type="ChEBI" id="CHEBI:58937"/>
    </ligand>
</feature>
<evidence type="ECO:0000256" key="12">
    <source>
        <dbReference type="PIRSR" id="PIRSR605478-4"/>
    </source>
</evidence>
<evidence type="ECO:0000256" key="3">
    <source>
        <dbReference type="ARBA" id="ARBA00013152"/>
    </source>
</evidence>
<evidence type="ECO:0000256" key="13">
    <source>
        <dbReference type="PIRSR" id="PIRSR605478-5"/>
    </source>
</evidence>
<keyword evidence="15" id="KW-1185">Reference proteome</keyword>
<dbReference type="Proteomes" id="UP000053758">
    <property type="component" value="Unassembled WGS sequence"/>
</dbReference>
<dbReference type="InterPro" id="IPR005475">
    <property type="entry name" value="Transketolase-like_Pyr-bd"/>
</dbReference>
<dbReference type="PANTHER" id="PTHR43522">
    <property type="entry name" value="TRANSKETOLASE"/>
    <property type="match status" value="1"/>
</dbReference>
<feature type="binding site" evidence="12">
    <location>
        <position position="191"/>
    </location>
    <ligand>
        <name>Mg(2+)</name>
        <dbReference type="ChEBI" id="CHEBI:18420"/>
    </ligand>
</feature>
<feature type="binding site" evidence="10">
    <location>
        <position position="429"/>
    </location>
    <ligand>
        <name>substrate</name>
    </ligand>
</feature>
<feature type="binding site" evidence="11">
    <location>
        <position position="298"/>
    </location>
    <ligand>
        <name>thiamine diphosphate</name>
        <dbReference type="ChEBI" id="CHEBI:58937"/>
    </ligand>
</feature>
<dbReference type="InterPro" id="IPR009014">
    <property type="entry name" value="Transketo_C/PFOR_II"/>
</dbReference>
<evidence type="ECO:0000256" key="2">
    <source>
        <dbReference type="ARBA" id="ARBA00007131"/>
    </source>
</evidence>
<comment type="catalytic activity">
    <reaction evidence="8">
        <text>D-sedoheptulose 7-phosphate + D-glyceraldehyde 3-phosphate = aldehydo-D-ribose 5-phosphate + D-xylulose 5-phosphate</text>
        <dbReference type="Rhea" id="RHEA:10508"/>
        <dbReference type="ChEBI" id="CHEBI:57483"/>
        <dbReference type="ChEBI" id="CHEBI:57737"/>
        <dbReference type="ChEBI" id="CHEBI:58273"/>
        <dbReference type="ChEBI" id="CHEBI:59776"/>
        <dbReference type="EC" id="2.2.1.1"/>
    </reaction>
</comment>
<feature type="binding site" evidence="12">
    <location>
        <position position="221"/>
    </location>
    <ligand>
        <name>Mg(2+)</name>
        <dbReference type="ChEBI" id="CHEBI:18420"/>
    </ligand>
</feature>
<dbReference type="NCBIfam" id="TIGR00232">
    <property type="entry name" value="tktlase_bact"/>
    <property type="match status" value="1"/>
</dbReference>
<dbReference type="PROSITE" id="PS00801">
    <property type="entry name" value="TRANSKETOLASE_1"/>
    <property type="match status" value="1"/>
</dbReference>
<keyword evidence="5 12" id="KW-0479">Metal-binding</keyword>
<dbReference type="Gene3D" id="3.40.50.970">
    <property type="match status" value="2"/>
</dbReference>
<feature type="site" description="Important for catalytic activity" evidence="13">
    <location>
        <position position="298"/>
    </location>
</feature>
<feature type="binding site" evidence="10">
    <location>
        <position position="58"/>
    </location>
    <ligand>
        <name>substrate</name>
    </ligand>
</feature>
<dbReference type="GeneID" id="26307332"/>
<dbReference type="InterPro" id="IPR049557">
    <property type="entry name" value="Transketolase_CS"/>
</dbReference>
<feature type="binding site" evidence="11">
    <location>
        <position position="491"/>
    </location>
    <ligand>
        <name>thiamine diphosphate</name>
        <dbReference type="ChEBI" id="CHEBI:58937"/>
    </ligand>
</feature>
<evidence type="ECO:0000313" key="15">
    <source>
        <dbReference type="Proteomes" id="UP000053758"/>
    </source>
</evidence>
<feature type="active site" description="Proton donor" evidence="9">
    <location>
        <position position="463"/>
    </location>
</feature>
<dbReference type="InterPro" id="IPR055152">
    <property type="entry name" value="Transketolase-like_C_2"/>
</dbReference>
<gene>
    <name evidence="14" type="ORF">PAN0_061d6524</name>
</gene>
<dbReference type="Pfam" id="PF22613">
    <property type="entry name" value="Transketolase_C_1"/>
    <property type="match status" value="1"/>
</dbReference>
<organism evidence="14 15">
    <name type="scientific">Pseudozyma antarctica</name>
    <name type="common">Yeast</name>
    <name type="synonym">Candida antarctica</name>
    <dbReference type="NCBI Taxonomy" id="84753"/>
    <lineage>
        <taxon>Eukaryota</taxon>
        <taxon>Fungi</taxon>
        <taxon>Dikarya</taxon>
        <taxon>Basidiomycota</taxon>
        <taxon>Ustilaginomycotina</taxon>
        <taxon>Ustilaginomycetes</taxon>
        <taxon>Ustilaginales</taxon>
        <taxon>Ustilaginaceae</taxon>
        <taxon>Moesziomyces</taxon>
    </lineage>
</organism>
<evidence type="ECO:0000256" key="5">
    <source>
        <dbReference type="ARBA" id="ARBA00022723"/>
    </source>
</evidence>
<dbReference type="GO" id="GO:0006098">
    <property type="term" value="P:pentose-phosphate shunt"/>
    <property type="evidence" value="ECO:0007669"/>
    <property type="project" value="TreeGrafter"/>
</dbReference>
<evidence type="ECO:0000256" key="9">
    <source>
        <dbReference type="PIRSR" id="PIRSR605478-1"/>
    </source>
</evidence>
<feature type="binding site" evidence="11">
    <location>
        <position position="221"/>
    </location>
    <ligand>
        <name>thiamine diphosphate</name>
        <dbReference type="ChEBI" id="CHEBI:58937"/>
    </ligand>
</feature>
<dbReference type="OrthoDB" id="10267175at2759"/>
<evidence type="ECO:0000256" key="6">
    <source>
        <dbReference type="ARBA" id="ARBA00022842"/>
    </source>
</evidence>
<dbReference type="InterPro" id="IPR005478">
    <property type="entry name" value="Transketolase_bac-like"/>
</dbReference>
<feature type="binding site" evidence="10">
    <location>
        <position position="298"/>
    </location>
    <ligand>
        <name>substrate</name>
    </ligand>
</feature>
<feature type="binding site" evidence="12">
    <location>
        <position position="223"/>
    </location>
    <ligand>
        <name>Mg(2+)</name>
        <dbReference type="ChEBI" id="CHEBI:18420"/>
    </ligand>
</feature>
<feature type="binding site" evidence="10">
    <location>
        <position position="574"/>
    </location>
    <ligand>
        <name>substrate</name>
    </ligand>
</feature>
<dbReference type="CDD" id="cd07033">
    <property type="entry name" value="TPP_PYR_DXS_TK_like"/>
    <property type="match status" value="1"/>
</dbReference>
<keyword evidence="6 12" id="KW-0460">Magnesium</keyword>
<keyword evidence="7 11" id="KW-0786">Thiamine pyrophosphate</keyword>
<evidence type="ECO:0000313" key="14">
    <source>
        <dbReference type="EMBL" id="GAK68282.1"/>
    </source>
</evidence>
<dbReference type="EC" id="2.2.1.1" evidence="3"/>
<feature type="binding site" evidence="11">
    <location>
        <position position="192"/>
    </location>
    <ligand>
        <name>thiamine diphosphate</name>
        <dbReference type="ChEBI" id="CHEBI:58937"/>
    </ligand>
</feature>
<evidence type="ECO:0000256" key="7">
    <source>
        <dbReference type="ARBA" id="ARBA00023052"/>
    </source>
</evidence>
<evidence type="ECO:0000256" key="8">
    <source>
        <dbReference type="ARBA" id="ARBA00049473"/>
    </source>
</evidence>
<dbReference type="InterPro" id="IPR033247">
    <property type="entry name" value="Transketolase_fam"/>
</dbReference>
<evidence type="ECO:0000256" key="1">
    <source>
        <dbReference type="ARBA" id="ARBA00001941"/>
    </source>
</evidence>
<dbReference type="PANTHER" id="PTHR43522:SF6">
    <property type="entry name" value="TRANSKETOLASE-LIKE PYRIMIDINE-BINDING DOMAIN-CONTAINING PROTEIN-RELATED"/>
    <property type="match status" value="1"/>
</dbReference>
<feature type="site" description="Important for catalytic activity" evidence="13">
    <location>
        <position position="58"/>
    </location>
</feature>
<dbReference type="Pfam" id="PF02779">
    <property type="entry name" value="Transket_pyr"/>
    <property type="match status" value="1"/>
</dbReference>
<comment type="cofactor">
    <cofactor evidence="1">
        <name>Co(2+)</name>
        <dbReference type="ChEBI" id="CHEBI:48828"/>
    </cofactor>
</comment>
<dbReference type="GO" id="GO:0046872">
    <property type="term" value="F:metal ion binding"/>
    <property type="evidence" value="ECO:0007669"/>
    <property type="project" value="UniProtKB-KW"/>
</dbReference>
<sequence length="746" mass="80092">MAPAATLSGSTEPASAPVPTKQLAAAGIAANTVEQNEAVLREIRCLAADLVQQFNGGHPGTAMGAASIGMALWGSVMRFNPADGTWADRDRFVLSAGHACLLQYIYLHLTGYKAWTMDMLKRYHSTDFETSLAAGHPEIDPENGIEVTTGPLGQGIANAVGLAMGSKHMAAHYNKPGLEIVANTVWCFTGDGCIAEGVGVEALSLAGHLGLDNLVLVYDCNKITVDGNIDSYASEDHPAKLKSMGWNVLQVENGSTDVVAIVNALEQAKNLRNGKPTCVQITTIIGYGSKKQDTNPVHGAALGDEDVKHVKRTFGYAEEQKFHLSKQAYDTFASAKTKGDQLQARWNATFAEYTKAFPELARQFQQRNTHGDCDELVGGLPKEWTQMLPAKSELPSGAMPTRKASGIVVQALAPRFPQFMVGSADLLDSTFVSWKDMVEFQSPNKPQLGGSFAGRQIRYGIREHAMAAIANGLAGYSSHGFVPVISTFFMFFLYAAPAIRMSALQKLRLIGIATHDSIGIGEDGPTHQPVGLASFFRAVPNVQFMRPADAEEVMGAWTLALKANKTPSILSLSRHALPLLPGSDREAVRRGGYIVHTAEAGADATPLTLVATGSEVSVAIEAANILASGELQQSYTVKVVSMPCMTLFDAQPAEYRHSVIPPTQLSVAVEAWASLPWPRYTAASLSMHTFGHSGPQQQLFEMFGFHPTNIAAKIHQHAQSLTRDGTLVLPRIGEFAELLLGYAKGH</sequence>
<comment type="cofactor">
    <cofactor evidence="12">
        <name>Mg(2+)</name>
        <dbReference type="ChEBI" id="CHEBI:18420"/>
    </cofactor>
    <text evidence="12">Binds 1 Mg(2+) ion per subunit. Can also utilize other divalent metal cations, such as Ca(2+), Mn(2+) and Co(2+).</text>
</comment>
<accession>A0A081CNN6</accession>
<reference evidence="15" key="1">
    <citation type="journal article" date="2014" name="Genome Announc.">
        <title>Draft Genome Sequence of the Yeast Pseudozyma antarctica Type Strain JCM10317, a Producer of the Glycolipid Biosurfactants, Mannosylerythritol Lipids.</title>
        <authorList>
            <person name="Saika A."/>
            <person name="Koike H."/>
            <person name="Hori T."/>
            <person name="Fukuoka T."/>
            <person name="Sato S."/>
            <person name="Habe H."/>
            <person name="Kitamoto D."/>
            <person name="Morita T."/>
        </authorList>
    </citation>
    <scope>NUCLEOTIDE SEQUENCE [LARGE SCALE GENOMIC DNA]</scope>
    <source>
        <strain evidence="15">JCM 10317</strain>
    </source>
</reference>
<dbReference type="CDD" id="cd02012">
    <property type="entry name" value="TPP_TK"/>
    <property type="match status" value="1"/>
</dbReference>
<dbReference type="FunFam" id="3.40.50.970:FF:000003">
    <property type="entry name" value="Transketolase"/>
    <property type="match status" value="1"/>
</dbReference>
<comment type="similarity">
    <text evidence="2">Belongs to the transketolase family.</text>
</comment>
<dbReference type="InterPro" id="IPR029061">
    <property type="entry name" value="THDP-binding"/>
</dbReference>
<protein>
    <recommendedName>
        <fullName evidence="3">transketolase</fullName>
        <ecNumber evidence="3">2.2.1.1</ecNumber>
    </recommendedName>
</protein>
<evidence type="ECO:0000256" key="4">
    <source>
        <dbReference type="ARBA" id="ARBA00022679"/>
    </source>
</evidence>
<evidence type="ECO:0000256" key="11">
    <source>
        <dbReference type="PIRSR" id="PIRSR605478-3"/>
    </source>
</evidence>
<dbReference type="SUPFAM" id="SSF52518">
    <property type="entry name" value="Thiamin diphosphate-binding fold (THDP-binding)"/>
    <property type="match status" value="2"/>
</dbReference>
<name>A0A081CNN6_PSEA2</name>
<feature type="binding site" evidence="11">
    <location>
        <position position="98"/>
    </location>
    <ligand>
        <name>thiamine diphosphate</name>
        <dbReference type="ChEBI" id="CHEBI:58937"/>
    </ligand>
</feature>
<comment type="cofactor">
    <cofactor evidence="11">
        <name>thiamine diphosphate</name>
        <dbReference type="ChEBI" id="CHEBI:58937"/>
    </cofactor>
    <text evidence="11">Binds 1 thiamine pyrophosphate per subunit. During the reaction, the substrate forms a covalent intermediate with the cofactor.</text>
</comment>
<feature type="binding site" evidence="10">
    <location>
        <position position="515"/>
    </location>
    <ligand>
        <name>substrate</name>
    </ligand>
</feature>
<dbReference type="InterPro" id="IPR005474">
    <property type="entry name" value="Transketolase_N"/>
</dbReference>